<dbReference type="GO" id="GO:0003723">
    <property type="term" value="F:RNA binding"/>
    <property type="evidence" value="ECO:0007669"/>
    <property type="project" value="InterPro"/>
</dbReference>
<dbReference type="PANTHER" id="PTHR21600:SF44">
    <property type="entry name" value="RIBOSOMAL LARGE SUBUNIT PSEUDOURIDINE SYNTHASE D"/>
    <property type="match status" value="1"/>
</dbReference>
<comment type="caution">
    <text evidence="4">The sequence shown here is derived from an EMBL/GenBank/DDBJ whole genome shotgun (WGS) entry which is preliminary data.</text>
</comment>
<evidence type="ECO:0000313" key="5">
    <source>
        <dbReference type="Proteomes" id="UP000176527"/>
    </source>
</evidence>
<dbReference type="GO" id="GO:0000455">
    <property type="term" value="P:enzyme-directed rRNA pseudouridine synthesis"/>
    <property type="evidence" value="ECO:0007669"/>
    <property type="project" value="TreeGrafter"/>
</dbReference>
<dbReference type="Proteomes" id="UP000176527">
    <property type="component" value="Unassembled WGS sequence"/>
</dbReference>
<dbReference type="AlphaFoldDB" id="A0A1F5KER1"/>
<dbReference type="GO" id="GO:0140098">
    <property type="term" value="F:catalytic activity, acting on RNA"/>
    <property type="evidence" value="ECO:0007669"/>
    <property type="project" value="UniProtKB-ARBA"/>
</dbReference>
<dbReference type="Pfam" id="PF00849">
    <property type="entry name" value="PseudoU_synth_2"/>
    <property type="match status" value="1"/>
</dbReference>
<gene>
    <name evidence="4" type="ORF">A3F00_02670</name>
</gene>
<dbReference type="EMBL" id="MFDE01000002">
    <property type="protein sequence ID" value="OGE39339.1"/>
    <property type="molecule type" value="Genomic_DNA"/>
</dbReference>
<dbReference type="SUPFAM" id="SSF55120">
    <property type="entry name" value="Pseudouridine synthase"/>
    <property type="match status" value="1"/>
</dbReference>
<proteinExistence type="inferred from homology"/>
<reference evidence="4 5" key="1">
    <citation type="journal article" date="2016" name="Nat. Commun.">
        <title>Thousands of microbial genomes shed light on interconnected biogeochemical processes in an aquifer system.</title>
        <authorList>
            <person name="Anantharaman K."/>
            <person name="Brown C.T."/>
            <person name="Hug L.A."/>
            <person name="Sharon I."/>
            <person name="Castelle C.J."/>
            <person name="Probst A.J."/>
            <person name="Thomas B.C."/>
            <person name="Singh A."/>
            <person name="Wilkins M.J."/>
            <person name="Karaoz U."/>
            <person name="Brodie E.L."/>
            <person name="Williams K.H."/>
            <person name="Hubbard S.S."/>
            <person name="Banfield J.F."/>
        </authorList>
    </citation>
    <scope>NUCLEOTIDE SEQUENCE [LARGE SCALE GENOMIC DNA]</scope>
</reference>
<sequence length="256" mass="29694">MTTGIKVIFEDQYILVLEKPPGLVVDNSKTQKENTLEEILRKEFGININRGGIVHRIDKDTSGLLVVAKTVEAFENLQAQFKDRTVKKEYLALVHGNIEKGGIVEGAIGRNPGNREKFTVMESGKEAVTEYEPKSKYQVSSIKYQVWFPDFNKIQIRKLEKMDYGSFTLLRCFPHTGRTHQIRVHLKYIGHPVVSDEKYAGRKMYRLDRRWCPRQFLHASRIGFKHPVSGEWMEFESKMPEDLKKALWIISSHNLQ</sequence>
<dbReference type="InterPro" id="IPR006145">
    <property type="entry name" value="PsdUridine_synth_RsuA/RluA"/>
</dbReference>
<evidence type="ECO:0000256" key="1">
    <source>
        <dbReference type="ARBA" id="ARBA00010876"/>
    </source>
</evidence>
<protein>
    <recommendedName>
        <fullName evidence="3">Pseudouridine synthase RsuA/RluA-like domain-containing protein</fullName>
    </recommendedName>
</protein>
<dbReference type="PROSITE" id="PS01129">
    <property type="entry name" value="PSI_RLU"/>
    <property type="match status" value="1"/>
</dbReference>
<evidence type="ECO:0000259" key="3">
    <source>
        <dbReference type="Pfam" id="PF00849"/>
    </source>
</evidence>
<evidence type="ECO:0000313" key="4">
    <source>
        <dbReference type="EMBL" id="OGE39339.1"/>
    </source>
</evidence>
<evidence type="ECO:0000256" key="2">
    <source>
        <dbReference type="ARBA" id="ARBA00023235"/>
    </source>
</evidence>
<name>A0A1F5KER1_9BACT</name>
<dbReference type="PANTHER" id="PTHR21600">
    <property type="entry name" value="MITOCHONDRIAL RNA PSEUDOURIDINE SYNTHASE"/>
    <property type="match status" value="1"/>
</dbReference>
<dbReference type="Gene3D" id="3.30.2350.10">
    <property type="entry name" value="Pseudouridine synthase"/>
    <property type="match status" value="1"/>
</dbReference>
<dbReference type="GO" id="GO:0009982">
    <property type="term" value="F:pseudouridine synthase activity"/>
    <property type="evidence" value="ECO:0007669"/>
    <property type="project" value="InterPro"/>
</dbReference>
<dbReference type="CDD" id="cd02869">
    <property type="entry name" value="PseudoU_synth_RluA_like"/>
    <property type="match status" value="1"/>
</dbReference>
<accession>A0A1F5KER1</accession>
<comment type="similarity">
    <text evidence="1">Belongs to the pseudouridine synthase RluA family.</text>
</comment>
<organism evidence="4 5">
    <name type="scientific">Candidatus Daviesbacteria bacterium RIFCSPHIGHO2_12_FULL_37_11</name>
    <dbReference type="NCBI Taxonomy" id="1797777"/>
    <lineage>
        <taxon>Bacteria</taxon>
        <taxon>Candidatus Daviesiibacteriota</taxon>
    </lineage>
</organism>
<feature type="domain" description="Pseudouridine synthase RsuA/RluA-like" evidence="3">
    <location>
        <begin position="14"/>
        <end position="187"/>
    </location>
</feature>
<keyword evidence="2" id="KW-0413">Isomerase</keyword>
<dbReference type="InterPro" id="IPR020103">
    <property type="entry name" value="PsdUridine_synth_cat_dom_sf"/>
</dbReference>
<dbReference type="InterPro" id="IPR050188">
    <property type="entry name" value="RluA_PseudoU_synthase"/>
</dbReference>
<dbReference type="InterPro" id="IPR006224">
    <property type="entry name" value="PsdUridine_synth_RluA-like_CS"/>
</dbReference>